<protein>
    <recommendedName>
        <fullName evidence="1">DUF4378 domain-containing protein</fullName>
    </recommendedName>
</protein>
<dbReference type="EMBL" id="JAAARO010000003">
    <property type="protein sequence ID" value="KAF5750977.1"/>
    <property type="molecule type" value="Genomic_DNA"/>
</dbReference>
<dbReference type="Proteomes" id="UP000593562">
    <property type="component" value="Unassembled WGS sequence"/>
</dbReference>
<dbReference type="AlphaFoldDB" id="A0A7J7DXD2"/>
<gene>
    <name evidence="2" type="ORF">HS088_TW03G01318</name>
</gene>
<dbReference type="Pfam" id="PF14309">
    <property type="entry name" value="DUF4378"/>
    <property type="match status" value="1"/>
</dbReference>
<evidence type="ECO:0000313" key="2">
    <source>
        <dbReference type="EMBL" id="KAF5750977.1"/>
    </source>
</evidence>
<accession>A0A7J7DXD2</accession>
<keyword evidence="3" id="KW-1185">Reference proteome</keyword>
<dbReference type="InParanoid" id="A0A7J7DXD2"/>
<evidence type="ECO:0000313" key="3">
    <source>
        <dbReference type="Proteomes" id="UP000593562"/>
    </source>
</evidence>
<organism evidence="2 3">
    <name type="scientific">Tripterygium wilfordii</name>
    <name type="common">Thunder God vine</name>
    <dbReference type="NCBI Taxonomy" id="458696"/>
    <lineage>
        <taxon>Eukaryota</taxon>
        <taxon>Viridiplantae</taxon>
        <taxon>Streptophyta</taxon>
        <taxon>Embryophyta</taxon>
        <taxon>Tracheophyta</taxon>
        <taxon>Spermatophyta</taxon>
        <taxon>Magnoliopsida</taxon>
        <taxon>eudicotyledons</taxon>
        <taxon>Gunneridae</taxon>
        <taxon>Pentapetalae</taxon>
        <taxon>rosids</taxon>
        <taxon>fabids</taxon>
        <taxon>Celastrales</taxon>
        <taxon>Celastraceae</taxon>
        <taxon>Tripterygium</taxon>
    </lineage>
</organism>
<feature type="domain" description="DUF4378" evidence="1">
    <location>
        <begin position="99"/>
        <end position="240"/>
    </location>
</feature>
<proteinExistence type="predicted"/>
<comment type="caution">
    <text evidence="2">The sequence shown here is derived from an EMBL/GenBank/DDBJ whole genome shotgun (WGS) entry which is preliminary data.</text>
</comment>
<name>A0A7J7DXD2_TRIWF</name>
<dbReference type="PANTHER" id="PTHR46836:SF8">
    <property type="entry name" value="AFADIN"/>
    <property type="match status" value="1"/>
</dbReference>
<dbReference type="PANTHER" id="PTHR46836">
    <property type="entry name" value="AFADIN"/>
    <property type="match status" value="1"/>
</dbReference>
<reference evidence="2 3" key="1">
    <citation type="journal article" date="2020" name="Nat. Commun.">
        <title>Genome of Tripterygium wilfordii and identification of cytochrome P450 involved in triptolide biosynthesis.</title>
        <authorList>
            <person name="Tu L."/>
            <person name="Su P."/>
            <person name="Zhang Z."/>
            <person name="Gao L."/>
            <person name="Wang J."/>
            <person name="Hu T."/>
            <person name="Zhou J."/>
            <person name="Zhang Y."/>
            <person name="Zhao Y."/>
            <person name="Liu Y."/>
            <person name="Song Y."/>
            <person name="Tong Y."/>
            <person name="Lu Y."/>
            <person name="Yang J."/>
            <person name="Xu C."/>
            <person name="Jia M."/>
            <person name="Peters R.J."/>
            <person name="Huang L."/>
            <person name="Gao W."/>
        </authorList>
    </citation>
    <scope>NUCLEOTIDE SEQUENCE [LARGE SCALE GENOMIC DNA]</scope>
    <source>
        <strain evidence="3">cv. XIE 37</strain>
        <tissue evidence="2">Leaf</tissue>
    </source>
</reference>
<sequence length="244" mass="28183">MGSIPLNILLIHGLECIDVQLTFLMHFDFLQKNFLPASPPHQSYPFIPLLGLRMQLQLLKLESEAYEEGPMFLSSEEDVRDAPHGFSQRKGITEESRESSYTVNVLIDSGINDTDVDTFRATWDSPECPVNPSVFEQVEKKYRDCKTWARHERRLLFDCINTALVVIYEEFVDPQPWASQGKWIKKDGLLRVLTREYKKASEDATEKIQGKESEWLDLRNDVDVIAKEVDKFILEDLVTELLAM</sequence>
<evidence type="ECO:0000259" key="1">
    <source>
        <dbReference type="Pfam" id="PF14309"/>
    </source>
</evidence>
<dbReference type="InterPro" id="IPR025486">
    <property type="entry name" value="DUF4378"/>
</dbReference>